<feature type="non-terminal residue" evidence="1">
    <location>
        <position position="1"/>
    </location>
</feature>
<dbReference type="EMBL" id="HAEE01002185">
    <property type="protein sequence ID" value="SBR22205.1"/>
    <property type="molecule type" value="Transcribed_RNA"/>
</dbReference>
<accession>A0A1A8JQ23</accession>
<reference evidence="1" key="1">
    <citation type="submission" date="2016-05" db="EMBL/GenBank/DDBJ databases">
        <authorList>
            <person name="Lavstsen T."/>
            <person name="Jespersen J.S."/>
        </authorList>
    </citation>
    <scope>NUCLEOTIDE SEQUENCE</scope>
    <source>
        <tissue evidence="1">Brain</tissue>
    </source>
</reference>
<name>A0A1A8JQ23_NOTKU</name>
<gene>
    <name evidence="1" type="primary">Nfu_g_1_019618</name>
</gene>
<protein>
    <submittedName>
        <fullName evidence="1">Uncharacterized protein</fullName>
    </submittedName>
</protein>
<sequence>IWKKRLTVLREEPWCMTRSGGAEKCVRGVQNMCETAVGGETAVRCAAGVTGVQGEVGR</sequence>
<proteinExistence type="predicted"/>
<evidence type="ECO:0000313" key="1">
    <source>
        <dbReference type="EMBL" id="SBR22205.1"/>
    </source>
</evidence>
<reference evidence="1" key="2">
    <citation type="submission" date="2016-06" db="EMBL/GenBank/DDBJ databases">
        <title>The genome of a short-lived fish provides insights into sex chromosome evolution and the genetic control of aging.</title>
        <authorList>
            <person name="Reichwald K."/>
            <person name="Felder M."/>
            <person name="Petzold A."/>
            <person name="Koch P."/>
            <person name="Groth M."/>
            <person name="Platzer M."/>
        </authorList>
    </citation>
    <scope>NUCLEOTIDE SEQUENCE</scope>
    <source>
        <tissue evidence="1">Brain</tissue>
    </source>
</reference>
<organism evidence="1">
    <name type="scientific">Nothobranchius kuhntae</name>
    <name type="common">Beira killifish</name>
    <dbReference type="NCBI Taxonomy" id="321403"/>
    <lineage>
        <taxon>Eukaryota</taxon>
        <taxon>Metazoa</taxon>
        <taxon>Chordata</taxon>
        <taxon>Craniata</taxon>
        <taxon>Vertebrata</taxon>
        <taxon>Euteleostomi</taxon>
        <taxon>Actinopterygii</taxon>
        <taxon>Neopterygii</taxon>
        <taxon>Teleostei</taxon>
        <taxon>Neoteleostei</taxon>
        <taxon>Acanthomorphata</taxon>
        <taxon>Ovalentaria</taxon>
        <taxon>Atherinomorphae</taxon>
        <taxon>Cyprinodontiformes</taxon>
        <taxon>Nothobranchiidae</taxon>
        <taxon>Nothobranchius</taxon>
    </lineage>
</organism>
<dbReference type="AlphaFoldDB" id="A0A1A8JQ23"/>
<feature type="non-terminal residue" evidence="1">
    <location>
        <position position="58"/>
    </location>
</feature>